<keyword evidence="5" id="KW-0347">Helicase</keyword>
<dbReference type="GO" id="GO:0003677">
    <property type="term" value="F:DNA binding"/>
    <property type="evidence" value="ECO:0007669"/>
    <property type="project" value="TreeGrafter"/>
</dbReference>
<dbReference type="InterPro" id="IPR001650">
    <property type="entry name" value="Helicase_C-like"/>
</dbReference>
<dbReference type="GO" id="GO:0005524">
    <property type="term" value="F:ATP binding"/>
    <property type="evidence" value="ECO:0007669"/>
    <property type="project" value="UniProtKB-KW"/>
</dbReference>
<dbReference type="SMART" id="SM00490">
    <property type="entry name" value="HELICc"/>
    <property type="match status" value="1"/>
</dbReference>
<accession>A0A845GHV9</accession>
<keyword evidence="5" id="KW-0378">Hydrolase</keyword>
<dbReference type="SUPFAM" id="SSF52540">
    <property type="entry name" value="P-loop containing nucleoside triphosphate hydrolases"/>
    <property type="match status" value="1"/>
</dbReference>
<feature type="domain" description="Helicase ATP-binding" evidence="3">
    <location>
        <begin position="32"/>
        <end position="195"/>
    </location>
</feature>
<name>A0A845GHV9_9BURK</name>
<evidence type="ECO:0000313" key="6">
    <source>
        <dbReference type="Proteomes" id="UP000447355"/>
    </source>
</evidence>
<dbReference type="RefSeq" id="WP_161081620.1">
    <property type="nucleotide sequence ID" value="NZ_WWCX01000001.1"/>
</dbReference>
<dbReference type="AlphaFoldDB" id="A0A845GHV9"/>
<evidence type="ECO:0000313" key="5">
    <source>
        <dbReference type="EMBL" id="MYM92347.1"/>
    </source>
</evidence>
<dbReference type="Pfam" id="PF00270">
    <property type="entry name" value="DEAD"/>
    <property type="match status" value="1"/>
</dbReference>
<dbReference type="EMBL" id="WWCX01000001">
    <property type="protein sequence ID" value="MYM92347.1"/>
    <property type="molecule type" value="Genomic_DNA"/>
</dbReference>
<comment type="caution">
    <text evidence="5">The sequence shown here is derived from an EMBL/GenBank/DDBJ whole genome shotgun (WGS) entry which is preliminary data.</text>
</comment>
<sequence length="739" mass="81045">MGNFELLDPRIQRWIWDQGWETLRDAQDRAIPALIGADRDVVIAARTAAGKTEAAFLPILSNLLRDPGSITNVIYIAPIKALINDQFKRMNELCDRLDVKVTPWHGDIAWSKKAGFAKRPAGVVLITPESLEAIFVNRGPYVASIFAGTRYIVVDEMHVFLGTERGRQLQSLMHRIELAAKRKVARAGLSATLGDMAMAQQFLRPGAAAEVQLIVSKDSGNGLKVQLKGYRMGPANTRDEAIKAYQACEEAIAEHLYNAMRGENNLIFPNSRGNVEIYADLLRAYCERDQVPNAFFPHHGSLSKELREEAERTLKRGSQPASAICTSTLEVGLDIGPVKSIAQIGAPPSVASLRQRLGRSGRRKGMPAILRCYEIERTIDQRSTLSDRVRAGMVQTIAMINLLLQGWCEPPDPLALHGSTLVQQLMSVIAQRGGQTAGQLWRTLVASGPFSTIEQDDFVSLLRMMGGRDLITQDQQGTLLLGARGEHLVQKHDFYCAFQCDDDYDIIADSKVLGSAPVAAALCEGQGIIFGGRRWRVLQINEKTRQIHVCADQHGQAAQFPGTKGPVHDRVREEMLRILSTSDDIRYLDAEAAELLQEARTFAIAAQLTSRSIIAVQERCLIMTWKGDCLNNALQVILGTEDIDAVNMGFYLDAAITQQELTAMLPTLCQSDIGDPEGILAGTAIPAAEKYDWAVPASILRKSYATSKLDLAGALEFLATLRDRPEAAAPTQPAADTAT</sequence>
<dbReference type="InterPro" id="IPR011545">
    <property type="entry name" value="DEAD/DEAH_box_helicase_dom"/>
</dbReference>
<dbReference type="SMART" id="SM00487">
    <property type="entry name" value="DEXDc"/>
    <property type="match status" value="1"/>
</dbReference>
<evidence type="ECO:0000256" key="1">
    <source>
        <dbReference type="ARBA" id="ARBA00022741"/>
    </source>
</evidence>
<organism evidence="5 6">
    <name type="scientific">Duganella vulcania</name>
    <dbReference type="NCBI Taxonomy" id="2692166"/>
    <lineage>
        <taxon>Bacteria</taxon>
        <taxon>Pseudomonadati</taxon>
        <taxon>Pseudomonadota</taxon>
        <taxon>Betaproteobacteria</taxon>
        <taxon>Burkholderiales</taxon>
        <taxon>Oxalobacteraceae</taxon>
        <taxon>Telluria group</taxon>
        <taxon>Duganella</taxon>
    </lineage>
</organism>
<dbReference type="GO" id="GO:0016887">
    <property type="term" value="F:ATP hydrolysis activity"/>
    <property type="evidence" value="ECO:0007669"/>
    <property type="project" value="TreeGrafter"/>
</dbReference>
<dbReference type="Pfam" id="PF00271">
    <property type="entry name" value="Helicase_C"/>
    <property type="match status" value="1"/>
</dbReference>
<evidence type="ECO:0000256" key="2">
    <source>
        <dbReference type="ARBA" id="ARBA00022840"/>
    </source>
</evidence>
<protein>
    <submittedName>
        <fullName evidence="5">DEAD/DEAH box helicase</fullName>
    </submittedName>
</protein>
<evidence type="ECO:0000259" key="4">
    <source>
        <dbReference type="PROSITE" id="PS51194"/>
    </source>
</evidence>
<dbReference type="Proteomes" id="UP000447355">
    <property type="component" value="Unassembled WGS sequence"/>
</dbReference>
<dbReference type="InterPro" id="IPR027417">
    <property type="entry name" value="P-loop_NTPase"/>
</dbReference>
<feature type="domain" description="Helicase C-terminal" evidence="4">
    <location>
        <begin position="251"/>
        <end position="405"/>
    </location>
</feature>
<dbReference type="Gene3D" id="3.40.50.300">
    <property type="entry name" value="P-loop containing nucleotide triphosphate hydrolases"/>
    <property type="match status" value="2"/>
</dbReference>
<keyword evidence="1" id="KW-0547">Nucleotide-binding</keyword>
<dbReference type="PROSITE" id="PS51194">
    <property type="entry name" value="HELICASE_CTER"/>
    <property type="match status" value="1"/>
</dbReference>
<evidence type="ECO:0000259" key="3">
    <source>
        <dbReference type="PROSITE" id="PS51192"/>
    </source>
</evidence>
<proteinExistence type="predicted"/>
<dbReference type="InterPro" id="IPR052511">
    <property type="entry name" value="ATP-dep_Helicase"/>
</dbReference>
<dbReference type="PROSITE" id="PS51192">
    <property type="entry name" value="HELICASE_ATP_BIND_1"/>
    <property type="match status" value="1"/>
</dbReference>
<reference evidence="5" key="1">
    <citation type="submission" date="2019-12" db="EMBL/GenBank/DDBJ databases">
        <title>Novel species isolated from a subtropical stream in China.</title>
        <authorList>
            <person name="Lu H."/>
        </authorList>
    </citation>
    <scope>NUCLEOTIDE SEQUENCE [LARGE SCALE GENOMIC DNA]</scope>
    <source>
        <strain evidence="5">FT81W</strain>
    </source>
</reference>
<dbReference type="CDD" id="cd18796">
    <property type="entry name" value="SF2_C_LHR"/>
    <property type="match status" value="1"/>
</dbReference>
<keyword evidence="2" id="KW-0067">ATP-binding</keyword>
<dbReference type="InterPro" id="IPR014001">
    <property type="entry name" value="Helicase_ATP-bd"/>
</dbReference>
<dbReference type="PANTHER" id="PTHR47962:SF5">
    <property type="entry name" value="ATP-DEPENDENT HELICASE LHR-RELATED"/>
    <property type="match status" value="1"/>
</dbReference>
<dbReference type="PANTHER" id="PTHR47962">
    <property type="entry name" value="ATP-DEPENDENT HELICASE LHR-RELATED-RELATED"/>
    <property type="match status" value="1"/>
</dbReference>
<gene>
    <name evidence="5" type="ORF">GTP90_00560</name>
</gene>
<dbReference type="GO" id="GO:0004386">
    <property type="term" value="F:helicase activity"/>
    <property type="evidence" value="ECO:0007669"/>
    <property type="project" value="UniProtKB-KW"/>
</dbReference>